<accession>A0A0P1FCV4</accession>
<proteinExistence type="inferred from homology"/>
<sequence length="389" mass="39754">MFAVFKAARKAIAPLAVLLSLIAVTACQPVATGGGPSINTKAPVPVALLVPHGSPNAGDDLLAQSLENAARLAISDLEGVNIDLRVYATAGDPVQARSQAIAAVQDGAKIILGPVYGESANAAAVAVASRGINVLSFSNNTTIAGGNLFILGPTFQNTADRMVRFAAAQGKGRIVVAHDNSVAGQLGRNAVQSAAARSGAELVGAVAYEKSQQGVIQAIPSIRSEVQKGADSVFLTALTEGALPLLTQLLDESGVDPETTQYIGLTRWDIPPQTLELPGVQNGWFAMPDPTMTQRFSSRYTAAFGVAPHPIGGLSYDGIAAIGALVQAGKSDALTGAVLTQGAGFQGVNGIFRLLAGGTNERGLAVAQIQNKQVVVIDPAPRSFAGSGF</sequence>
<reference evidence="6 7" key="1">
    <citation type="submission" date="2015-09" db="EMBL/GenBank/DDBJ databases">
        <authorList>
            <consortium name="Swine Surveillance"/>
        </authorList>
    </citation>
    <scope>NUCLEOTIDE SEQUENCE [LARGE SCALE GENOMIC DNA]</scope>
    <source>
        <strain evidence="6 7">CECT 4357</strain>
    </source>
</reference>
<comment type="similarity">
    <text evidence="1">Belongs to the leucine-binding protein family.</text>
</comment>
<dbReference type="Gene3D" id="3.40.50.2300">
    <property type="match status" value="2"/>
</dbReference>
<feature type="signal peptide" evidence="4">
    <location>
        <begin position="1"/>
        <end position="26"/>
    </location>
</feature>
<keyword evidence="3" id="KW-0813">Transport</keyword>
<keyword evidence="6" id="KW-0449">Lipoprotein</keyword>
<dbReference type="InterPro" id="IPR028081">
    <property type="entry name" value="Leu-bd"/>
</dbReference>
<keyword evidence="3" id="KW-0029">Amino-acid transport</keyword>
<dbReference type="PANTHER" id="PTHR30483">
    <property type="entry name" value="LEUCINE-SPECIFIC-BINDING PROTEIN"/>
    <property type="match status" value="1"/>
</dbReference>
<dbReference type="AlphaFoldDB" id="A0A0P1FCV4"/>
<dbReference type="GO" id="GO:0006865">
    <property type="term" value="P:amino acid transport"/>
    <property type="evidence" value="ECO:0007669"/>
    <property type="project" value="UniProtKB-KW"/>
</dbReference>
<dbReference type="STRING" id="53501.SAMN04488043_108145"/>
<evidence type="ECO:0000256" key="2">
    <source>
        <dbReference type="ARBA" id="ARBA00022729"/>
    </source>
</evidence>
<organism evidence="6 7">
    <name type="scientific">Thalassovita gelatinovora</name>
    <name type="common">Thalassobius gelatinovorus</name>
    <dbReference type="NCBI Taxonomy" id="53501"/>
    <lineage>
        <taxon>Bacteria</taxon>
        <taxon>Pseudomonadati</taxon>
        <taxon>Pseudomonadota</taxon>
        <taxon>Alphaproteobacteria</taxon>
        <taxon>Rhodobacterales</taxon>
        <taxon>Roseobacteraceae</taxon>
        <taxon>Thalassovita</taxon>
    </lineage>
</organism>
<evidence type="ECO:0000256" key="1">
    <source>
        <dbReference type="ARBA" id="ARBA00010062"/>
    </source>
</evidence>
<dbReference type="InterPro" id="IPR051010">
    <property type="entry name" value="BCAA_transport"/>
</dbReference>
<dbReference type="CDD" id="cd06339">
    <property type="entry name" value="PBP1_YraM_LppC_lipoprotein-like"/>
    <property type="match status" value="1"/>
</dbReference>
<dbReference type="RefSeq" id="WP_058262930.1">
    <property type="nucleotide sequence ID" value="NZ_CP051181.1"/>
</dbReference>
<dbReference type="InterPro" id="IPR028082">
    <property type="entry name" value="Peripla_BP_I"/>
</dbReference>
<dbReference type="PANTHER" id="PTHR30483:SF6">
    <property type="entry name" value="PERIPLASMIC BINDING PROTEIN OF ABC TRANSPORTER FOR NATURAL AMINO ACIDS"/>
    <property type="match status" value="1"/>
</dbReference>
<dbReference type="Proteomes" id="UP000051587">
    <property type="component" value="Unassembled WGS sequence"/>
</dbReference>
<dbReference type="PROSITE" id="PS51257">
    <property type="entry name" value="PROKAR_LIPOPROTEIN"/>
    <property type="match status" value="1"/>
</dbReference>
<dbReference type="OrthoDB" id="7210494at2"/>
<evidence type="ECO:0000313" key="6">
    <source>
        <dbReference type="EMBL" id="CUH66030.1"/>
    </source>
</evidence>
<dbReference type="SUPFAM" id="SSF53822">
    <property type="entry name" value="Periplasmic binding protein-like I"/>
    <property type="match status" value="1"/>
</dbReference>
<name>A0A0P1FCV4_THAGE</name>
<protein>
    <submittedName>
        <fullName evidence="6">Putative lipoprotein</fullName>
    </submittedName>
</protein>
<feature type="domain" description="Leucine-binding protein" evidence="5">
    <location>
        <begin position="43"/>
        <end position="371"/>
    </location>
</feature>
<keyword evidence="7" id="KW-1185">Reference proteome</keyword>
<gene>
    <name evidence="6" type="ORF">TG4357_02196</name>
</gene>
<evidence type="ECO:0000256" key="4">
    <source>
        <dbReference type="SAM" id="SignalP"/>
    </source>
</evidence>
<evidence type="ECO:0000313" key="7">
    <source>
        <dbReference type="Proteomes" id="UP000051587"/>
    </source>
</evidence>
<evidence type="ECO:0000259" key="5">
    <source>
        <dbReference type="Pfam" id="PF13458"/>
    </source>
</evidence>
<dbReference type="EMBL" id="CYSA01000019">
    <property type="protein sequence ID" value="CUH66030.1"/>
    <property type="molecule type" value="Genomic_DNA"/>
</dbReference>
<evidence type="ECO:0000256" key="3">
    <source>
        <dbReference type="ARBA" id="ARBA00022970"/>
    </source>
</evidence>
<feature type="chain" id="PRO_5006062483" evidence="4">
    <location>
        <begin position="27"/>
        <end position="389"/>
    </location>
</feature>
<keyword evidence="2 4" id="KW-0732">Signal</keyword>
<dbReference type="Pfam" id="PF13458">
    <property type="entry name" value="Peripla_BP_6"/>
    <property type="match status" value="1"/>
</dbReference>